<dbReference type="PANTHER" id="PTHR34947:SF2">
    <property type="entry name" value="TRANSMEMBRANE PROTEIN"/>
    <property type="match status" value="1"/>
</dbReference>
<sequence>MRDMKSQKSFKLLLSVSILFFSYYSSSVSYYFHSPVSTIFRFYLQYHNIFDRSYMFLVCNGILVILGLVGSSSSFNDSSSTTTAGEVSNINGVYSMNYVAEKQPDVQSVEEEDGEVVGNKSVIVESAKEEHNDFSIRDEEQVVVEEEEEEDNEKFDYFTDEVEEGNKLSTEELNKKFDDFIRRMKEEIRIEAQQHLIMVQ</sequence>
<keyword evidence="1" id="KW-0812">Transmembrane</keyword>
<evidence type="ECO:0000313" key="3">
    <source>
        <dbReference type="Proteomes" id="UP000230069"/>
    </source>
</evidence>
<dbReference type="PANTHER" id="PTHR34947">
    <property type="entry name" value="TRANSMEMBRANE PROTEIN"/>
    <property type="match status" value="1"/>
</dbReference>
<feature type="transmembrane region" description="Helical" evidence="1">
    <location>
        <begin position="53"/>
        <end position="70"/>
    </location>
</feature>
<dbReference type="EMBL" id="KZ305126">
    <property type="protein sequence ID" value="PIA25627.1"/>
    <property type="molecule type" value="Genomic_DNA"/>
</dbReference>
<dbReference type="OrthoDB" id="1303733at2759"/>
<dbReference type="InParanoid" id="A0A2G5C473"/>
<dbReference type="AlphaFoldDB" id="A0A2G5C473"/>
<accession>A0A2G5C473</accession>
<evidence type="ECO:0000256" key="1">
    <source>
        <dbReference type="SAM" id="Phobius"/>
    </source>
</evidence>
<evidence type="ECO:0000313" key="2">
    <source>
        <dbReference type="EMBL" id="PIA25627.1"/>
    </source>
</evidence>
<organism evidence="2 3">
    <name type="scientific">Aquilegia coerulea</name>
    <name type="common">Rocky mountain columbine</name>
    <dbReference type="NCBI Taxonomy" id="218851"/>
    <lineage>
        <taxon>Eukaryota</taxon>
        <taxon>Viridiplantae</taxon>
        <taxon>Streptophyta</taxon>
        <taxon>Embryophyta</taxon>
        <taxon>Tracheophyta</taxon>
        <taxon>Spermatophyta</taxon>
        <taxon>Magnoliopsida</taxon>
        <taxon>Ranunculales</taxon>
        <taxon>Ranunculaceae</taxon>
        <taxon>Thalictroideae</taxon>
        <taxon>Aquilegia</taxon>
    </lineage>
</organism>
<protein>
    <recommendedName>
        <fullName evidence="4">DUF4408 domain-containing protein</fullName>
    </recommendedName>
</protein>
<reference evidence="2 3" key="1">
    <citation type="submission" date="2017-09" db="EMBL/GenBank/DDBJ databases">
        <title>WGS assembly of Aquilegia coerulea Goldsmith.</title>
        <authorList>
            <person name="Hodges S."/>
            <person name="Kramer E."/>
            <person name="Nordborg M."/>
            <person name="Tomkins J."/>
            <person name="Borevitz J."/>
            <person name="Derieg N."/>
            <person name="Yan J."/>
            <person name="Mihaltcheva S."/>
            <person name="Hayes R.D."/>
            <person name="Rokhsar D."/>
        </authorList>
    </citation>
    <scope>NUCLEOTIDE SEQUENCE [LARGE SCALE GENOMIC DNA]</scope>
    <source>
        <strain evidence="3">cv. Goldsmith</strain>
    </source>
</reference>
<keyword evidence="3" id="KW-1185">Reference proteome</keyword>
<name>A0A2G5C473_AQUCA</name>
<gene>
    <name evidence="2" type="ORF">AQUCO_11000034v1</name>
</gene>
<dbReference type="Proteomes" id="UP000230069">
    <property type="component" value="Unassembled WGS sequence"/>
</dbReference>
<keyword evidence="1" id="KW-0472">Membrane</keyword>
<keyword evidence="1" id="KW-1133">Transmembrane helix</keyword>
<evidence type="ECO:0008006" key="4">
    <source>
        <dbReference type="Google" id="ProtNLM"/>
    </source>
</evidence>
<proteinExistence type="predicted"/>
<feature type="transmembrane region" description="Helical" evidence="1">
    <location>
        <begin position="12"/>
        <end position="33"/>
    </location>
</feature>